<evidence type="ECO:0000313" key="3">
    <source>
        <dbReference type="EMBL" id="MDM4019041.1"/>
    </source>
</evidence>
<evidence type="ECO:0000259" key="2">
    <source>
        <dbReference type="Pfam" id="PF07589"/>
    </source>
</evidence>
<protein>
    <submittedName>
        <fullName evidence="3">PEP-CTERM sorting domain-containing protein</fullName>
    </submittedName>
</protein>
<reference evidence="3 4" key="1">
    <citation type="submission" date="2023-06" db="EMBL/GenBank/DDBJ databases">
        <title>Roseiconus lacunae JC819 isolated from Gulf of Mannar region, Tamil Nadu.</title>
        <authorList>
            <person name="Pk S."/>
            <person name="Ch S."/>
            <person name="Ch V.R."/>
        </authorList>
    </citation>
    <scope>NUCLEOTIDE SEQUENCE [LARGE SCALE GENOMIC DNA]</scope>
    <source>
        <strain evidence="3 4">JC819</strain>
    </source>
</reference>
<keyword evidence="1" id="KW-0732">Signal</keyword>
<keyword evidence="4" id="KW-1185">Reference proteome</keyword>
<name>A0ABT7PRD7_9BACT</name>
<evidence type="ECO:0000256" key="1">
    <source>
        <dbReference type="SAM" id="SignalP"/>
    </source>
</evidence>
<dbReference type="NCBIfam" id="TIGR02595">
    <property type="entry name" value="PEP_CTERM"/>
    <property type="match status" value="1"/>
</dbReference>
<gene>
    <name evidence="3" type="ORF">QTN89_26545</name>
</gene>
<proteinExistence type="predicted"/>
<feature type="signal peptide" evidence="1">
    <location>
        <begin position="1"/>
        <end position="22"/>
    </location>
</feature>
<evidence type="ECO:0000313" key="4">
    <source>
        <dbReference type="Proteomes" id="UP001239462"/>
    </source>
</evidence>
<dbReference type="InterPro" id="IPR013424">
    <property type="entry name" value="Ice-binding_C"/>
</dbReference>
<feature type="domain" description="Ice-binding protein C-terminal" evidence="2">
    <location>
        <begin position="296"/>
        <end position="319"/>
    </location>
</feature>
<dbReference type="Pfam" id="PF07589">
    <property type="entry name" value="PEP-CTERM"/>
    <property type="match status" value="1"/>
</dbReference>
<dbReference type="RefSeq" id="WP_289167078.1">
    <property type="nucleotide sequence ID" value="NZ_JASZZN010000030.1"/>
</dbReference>
<dbReference type="EMBL" id="JASZZN010000030">
    <property type="protein sequence ID" value="MDM4019041.1"/>
    <property type="molecule type" value="Genomic_DNA"/>
</dbReference>
<organism evidence="3 4">
    <name type="scientific">Roseiconus lacunae</name>
    <dbReference type="NCBI Taxonomy" id="2605694"/>
    <lineage>
        <taxon>Bacteria</taxon>
        <taxon>Pseudomonadati</taxon>
        <taxon>Planctomycetota</taxon>
        <taxon>Planctomycetia</taxon>
        <taxon>Pirellulales</taxon>
        <taxon>Pirellulaceae</taxon>
        <taxon>Roseiconus</taxon>
    </lineage>
</organism>
<dbReference type="Proteomes" id="UP001239462">
    <property type="component" value="Unassembled WGS sequence"/>
</dbReference>
<accession>A0ABT7PRD7</accession>
<feature type="chain" id="PRO_5047373951" evidence="1">
    <location>
        <begin position="23"/>
        <end position="325"/>
    </location>
</feature>
<sequence>MKKLLAAATAALLVNMTGMAVAETIIELGGPATGYLAISNFKTSGTQNGIEGKDSMGNPDPSHNGLPDYANYRMADGRYSAIIASPQSTSSDYSAFANFASGTFNGAPISINNQNITDSNFSTMSAGQISFDSSLITGSGIENVDVGALTFNFDTYNWDGTTNGDGGPYTVGGVPSNPFPISPFSTVYSEHNDGSGAGNASTIYNVSLSNVTGTGLTFEDGILTSMDLDGDLSVLMRIGNIPFQDPPNAFTSTTFTGDFTASGLNYAFNVEQTQSVAIFSGINMVFNRSGIASVSAVPEPSSLVSLGLIFGVVGLRRHRRKAPMN</sequence>
<comment type="caution">
    <text evidence="3">The sequence shown here is derived from an EMBL/GenBank/DDBJ whole genome shotgun (WGS) entry which is preliminary data.</text>
</comment>